<gene>
    <name evidence="1" type="ORF">TCMB3V08_LOCUS11354</name>
</gene>
<accession>A0A7R9JGP2</accession>
<name>A0A7R9JGP2_TIMCA</name>
<proteinExistence type="predicted"/>
<protein>
    <submittedName>
        <fullName evidence="1">(California timema) hypothetical protein</fullName>
    </submittedName>
</protein>
<reference evidence="1" key="1">
    <citation type="submission" date="2020-11" db="EMBL/GenBank/DDBJ databases">
        <authorList>
            <person name="Tran Van P."/>
        </authorList>
    </citation>
    <scope>NUCLEOTIDE SEQUENCE</scope>
</reference>
<sequence>MYTTSLEDLRAPRQVFPPTSCETHYPGHTLLGQLEAQLNQSNTAPTPRENCIGLVRDYSDRSTLGHVIANAAINATSQRDVA</sequence>
<dbReference type="EMBL" id="OE188762">
    <property type="protein sequence ID" value="CAD7578817.1"/>
    <property type="molecule type" value="Genomic_DNA"/>
</dbReference>
<evidence type="ECO:0000313" key="1">
    <source>
        <dbReference type="EMBL" id="CAD7578817.1"/>
    </source>
</evidence>
<dbReference type="AlphaFoldDB" id="A0A7R9JGP2"/>
<organism evidence="1">
    <name type="scientific">Timema californicum</name>
    <name type="common">California timema</name>
    <name type="synonym">Walking stick</name>
    <dbReference type="NCBI Taxonomy" id="61474"/>
    <lineage>
        <taxon>Eukaryota</taxon>
        <taxon>Metazoa</taxon>
        <taxon>Ecdysozoa</taxon>
        <taxon>Arthropoda</taxon>
        <taxon>Hexapoda</taxon>
        <taxon>Insecta</taxon>
        <taxon>Pterygota</taxon>
        <taxon>Neoptera</taxon>
        <taxon>Polyneoptera</taxon>
        <taxon>Phasmatodea</taxon>
        <taxon>Timematodea</taxon>
        <taxon>Timematoidea</taxon>
        <taxon>Timematidae</taxon>
        <taxon>Timema</taxon>
    </lineage>
</organism>